<comment type="catalytic activity">
    <reaction evidence="9 10">
        <text>XTP + H2O = XMP + diphosphate + H(+)</text>
        <dbReference type="Rhea" id="RHEA:28610"/>
        <dbReference type="ChEBI" id="CHEBI:15377"/>
        <dbReference type="ChEBI" id="CHEBI:15378"/>
        <dbReference type="ChEBI" id="CHEBI:33019"/>
        <dbReference type="ChEBI" id="CHEBI:57464"/>
        <dbReference type="ChEBI" id="CHEBI:61314"/>
        <dbReference type="EC" id="3.6.1.66"/>
    </reaction>
</comment>
<keyword evidence="13" id="KW-1185">Reference proteome</keyword>
<feature type="binding site" evidence="10">
    <location>
        <position position="78"/>
    </location>
    <ligand>
        <name>substrate</name>
    </ligand>
</feature>
<comment type="caution">
    <text evidence="12">The sequence shown here is derived from an EMBL/GenBank/DDBJ whole genome shotgun (WGS) entry which is preliminary data.</text>
</comment>
<dbReference type="HAMAP" id="MF_01405">
    <property type="entry name" value="Non_canon_purine_NTPase"/>
    <property type="match status" value="1"/>
</dbReference>
<evidence type="ECO:0000256" key="6">
    <source>
        <dbReference type="ARBA" id="ARBA00022842"/>
    </source>
</evidence>
<evidence type="ECO:0000256" key="11">
    <source>
        <dbReference type="RuleBase" id="RU003781"/>
    </source>
</evidence>
<dbReference type="GO" id="GO:0036220">
    <property type="term" value="F:ITP diphosphatase activity"/>
    <property type="evidence" value="ECO:0007669"/>
    <property type="project" value="UniProtKB-UniRule"/>
</dbReference>
<proteinExistence type="inferred from homology"/>
<keyword evidence="6 10" id="KW-0460">Magnesium</keyword>
<feature type="binding site" evidence="10">
    <location>
        <begin position="188"/>
        <end position="189"/>
    </location>
    <ligand>
        <name>substrate</name>
    </ligand>
</feature>
<dbReference type="PANTHER" id="PTHR11067">
    <property type="entry name" value="INOSINE TRIPHOSPHATE PYROPHOSPHATASE/HAM1 PROTEIN"/>
    <property type="match status" value="1"/>
</dbReference>
<dbReference type="GO" id="GO:0009146">
    <property type="term" value="P:purine nucleoside triphosphate catabolic process"/>
    <property type="evidence" value="ECO:0007669"/>
    <property type="project" value="UniProtKB-UniRule"/>
</dbReference>
<dbReference type="FunFam" id="3.90.950.10:FF:000001">
    <property type="entry name" value="dITP/XTP pyrophosphatase"/>
    <property type="match status" value="1"/>
</dbReference>
<dbReference type="NCBIfam" id="TIGR00042">
    <property type="entry name" value="RdgB/HAM1 family non-canonical purine NTP pyrophosphatase"/>
    <property type="match status" value="1"/>
</dbReference>
<dbReference type="AlphaFoldDB" id="A0A7X0TUM1"/>
<evidence type="ECO:0000256" key="10">
    <source>
        <dbReference type="HAMAP-Rule" id="MF_01405"/>
    </source>
</evidence>
<evidence type="ECO:0000256" key="1">
    <source>
        <dbReference type="ARBA" id="ARBA00008023"/>
    </source>
</evidence>
<evidence type="ECO:0000256" key="9">
    <source>
        <dbReference type="ARBA" id="ARBA00052017"/>
    </source>
</evidence>
<evidence type="ECO:0000256" key="7">
    <source>
        <dbReference type="ARBA" id="ARBA00023080"/>
    </source>
</evidence>
<feature type="binding site" evidence="10">
    <location>
        <begin position="160"/>
        <end position="163"/>
    </location>
    <ligand>
        <name>substrate</name>
    </ligand>
</feature>
<dbReference type="RefSeq" id="WP_246455009.1">
    <property type="nucleotide sequence ID" value="NZ_AP027362.1"/>
</dbReference>
<organism evidence="12 13">
    <name type="scientific">Thalassotalea piscium</name>
    <dbReference type="NCBI Taxonomy" id="1230533"/>
    <lineage>
        <taxon>Bacteria</taxon>
        <taxon>Pseudomonadati</taxon>
        <taxon>Pseudomonadota</taxon>
        <taxon>Gammaproteobacteria</taxon>
        <taxon>Alteromonadales</taxon>
        <taxon>Colwelliaceae</taxon>
        <taxon>Thalassotalea</taxon>
    </lineage>
</organism>
<evidence type="ECO:0000256" key="4">
    <source>
        <dbReference type="ARBA" id="ARBA00022741"/>
    </source>
</evidence>
<dbReference type="GO" id="GO:0009117">
    <property type="term" value="P:nucleotide metabolic process"/>
    <property type="evidence" value="ECO:0007669"/>
    <property type="project" value="UniProtKB-KW"/>
</dbReference>
<dbReference type="SUPFAM" id="SSF52972">
    <property type="entry name" value="ITPase-like"/>
    <property type="match status" value="1"/>
</dbReference>
<evidence type="ECO:0000256" key="3">
    <source>
        <dbReference type="ARBA" id="ARBA00022723"/>
    </source>
</evidence>
<keyword evidence="7 10" id="KW-0546">Nucleotide metabolism</keyword>
<dbReference type="NCBIfam" id="NF011397">
    <property type="entry name" value="PRK14822.1"/>
    <property type="match status" value="1"/>
</dbReference>
<feature type="binding site" evidence="10">
    <location>
        <position position="48"/>
    </location>
    <ligand>
        <name>Mg(2+)</name>
        <dbReference type="ChEBI" id="CHEBI:18420"/>
    </ligand>
</feature>
<gene>
    <name evidence="12" type="ORF">HNQ55_003050</name>
</gene>
<comment type="catalytic activity">
    <reaction evidence="8 10">
        <text>dITP + H2O = dIMP + diphosphate + H(+)</text>
        <dbReference type="Rhea" id="RHEA:28342"/>
        <dbReference type="ChEBI" id="CHEBI:15377"/>
        <dbReference type="ChEBI" id="CHEBI:15378"/>
        <dbReference type="ChEBI" id="CHEBI:33019"/>
        <dbReference type="ChEBI" id="CHEBI:61194"/>
        <dbReference type="ChEBI" id="CHEBI:61382"/>
        <dbReference type="EC" id="3.6.1.66"/>
    </reaction>
</comment>
<dbReference type="GO" id="GO:0035870">
    <property type="term" value="F:dITP diphosphatase activity"/>
    <property type="evidence" value="ECO:0007669"/>
    <property type="project" value="UniProtKB-UniRule"/>
</dbReference>
<dbReference type="CDD" id="cd00515">
    <property type="entry name" value="HAM1"/>
    <property type="match status" value="1"/>
</dbReference>
<sequence length="204" mass="22425">MSTFMQKSNSTIVLATGNPGKVKELDNLLTQYGINIKPQSEFNVSDADETGTTFIENAIIKARHAAQITGLPAIADDSGLEVDALNGAPGIYSARYAGERANDALNNAKLLKEMQGVENRSARFHCVLVFMQHHLDPTPVVCHGVWEGSILTEAKGEQGFGYDPLFWLEAQQMTSAQLPRELKNQLSHRAQALKQLVQHLKKVK</sequence>
<evidence type="ECO:0000256" key="8">
    <source>
        <dbReference type="ARBA" id="ARBA00051875"/>
    </source>
</evidence>
<comment type="cofactor">
    <cofactor evidence="10">
        <name>Mg(2+)</name>
        <dbReference type="ChEBI" id="CHEBI:18420"/>
    </cofactor>
    <text evidence="10">Binds 1 Mg(2+) ion per subunit.</text>
</comment>
<name>A0A7X0TUM1_9GAMM</name>
<accession>A0A7X0TUM1</accession>
<evidence type="ECO:0000313" key="13">
    <source>
        <dbReference type="Proteomes" id="UP000537141"/>
    </source>
</evidence>
<keyword evidence="4 10" id="KW-0547">Nucleotide-binding</keyword>
<dbReference type="EMBL" id="JACHHU010000031">
    <property type="protein sequence ID" value="MBB6544517.1"/>
    <property type="molecule type" value="Genomic_DNA"/>
</dbReference>
<dbReference type="GO" id="GO:0000166">
    <property type="term" value="F:nucleotide binding"/>
    <property type="evidence" value="ECO:0007669"/>
    <property type="project" value="UniProtKB-KW"/>
</dbReference>
<dbReference type="Pfam" id="PF01725">
    <property type="entry name" value="Ham1p_like"/>
    <property type="match status" value="1"/>
</dbReference>
<comment type="similarity">
    <text evidence="1 10 11">Belongs to the HAM1 NTPase family.</text>
</comment>
<dbReference type="GO" id="GO:0046872">
    <property type="term" value="F:metal ion binding"/>
    <property type="evidence" value="ECO:0007669"/>
    <property type="project" value="UniProtKB-KW"/>
</dbReference>
<feature type="binding site" evidence="10">
    <location>
        <begin position="16"/>
        <end position="21"/>
    </location>
    <ligand>
        <name>substrate</name>
    </ligand>
</feature>
<feature type="binding site" evidence="10">
    <location>
        <position position="77"/>
    </location>
    <ligand>
        <name>Mg(2+)</name>
        <dbReference type="ChEBI" id="CHEBI:18420"/>
    </ligand>
</feature>
<evidence type="ECO:0000256" key="2">
    <source>
        <dbReference type="ARBA" id="ARBA00011738"/>
    </source>
</evidence>
<keyword evidence="3 10" id="KW-0479">Metal-binding</keyword>
<dbReference type="InterPro" id="IPR029001">
    <property type="entry name" value="ITPase-like_fam"/>
</dbReference>
<comment type="subunit">
    <text evidence="2 10">Homodimer.</text>
</comment>
<evidence type="ECO:0000313" key="12">
    <source>
        <dbReference type="EMBL" id="MBB6544517.1"/>
    </source>
</evidence>
<keyword evidence="5 10" id="KW-0378">Hydrolase</keyword>
<dbReference type="Proteomes" id="UP000537141">
    <property type="component" value="Unassembled WGS sequence"/>
</dbReference>
<dbReference type="InterPro" id="IPR020922">
    <property type="entry name" value="dITP/XTP_pyrophosphatase"/>
</dbReference>
<dbReference type="Gene3D" id="3.90.950.10">
    <property type="match status" value="1"/>
</dbReference>
<dbReference type="GO" id="GO:0017111">
    <property type="term" value="F:ribonucleoside triphosphate phosphatase activity"/>
    <property type="evidence" value="ECO:0007669"/>
    <property type="project" value="InterPro"/>
</dbReference>
<dbReference type="InterPro" id="IPR002637">
    <property type="entry name" value="RdgB/HAM1"/>
</dbReference>
<dbReference type="EC" id="3.6.1.66" evidence="10"/>
<comment type="function">
    <text evidence="10">Pyrophosphatase that catalyzes the hydrolysis of nucleoside triphosphates to their monophosphate derivatives, with a high preference for the non-canonical purine nucleotides XTP (xanthosine triphosphate), dITP (deoxyinosine triphosphate) and ITP. Seems to function as a house-cleaning enzyme that removes non-canonical purine nucleotides from the nucleotide pool, thus preventing their incorporation into DNA/RNA and avoiding chromosomal lesions.</text>
</comment>
<protein>
    <recommendedName>
        <fullName evidence="10">dITP/XTP pyrophosphatase</fullName>
        <ecNumber evidence="10">3.6.1.66</ecNumber>
    </recommendedName>
    <alternativeName>
        <fullName evidence="10">Non-canonical purine NTP pyrophosphatase</fullName>
    </alternativeName>
    <alternativeName>
        <fullName evidence="10">Non-standard purine NTP pyrophosphatase</fullName>
    </alternativeName>
    <alternativeName>
        <fullName evidence="10">Nucleoside-triphosphate diphosphatase</fullName>
    </alternativeName>
    <alternativeName>
        <fullName evidence="10">Nucleoside-triphosphate pyrophosphatase</fullName>
        <shortName evidence="10">NTPase</shortName>
    </alternativeName>
</protein>
<reference evidence="12 13" key="1">
    <citation type="submission" date="2020-08" db="EMBL/GenBank/DDBJ databases">
        <title>Genomic Encyclopedia of Type Strains, Phase IV (KMG-IV): sequencing the most valuable type-strain genomes for metagenomic binning, comparative biology and taxonomic classification.</title>
        <authorList>
            <person name="Goeker M."/>
        </authorList>
    </citation>
    <scope>NUCLEOTIDE SEQUENCE [LARGE SCALE GENOMIC DNA]</scope>
    <source>
        <strain evidence="12 13">DSM 26287</strain>
    </source>
</reference>
<comment type="catalytic activity">
    <reaction evidence="10">
        <text>ITP + H2O = IMP + diphosphate + H(+)</text>
        <dbReference type="Rhea" id="RHEA:29399"/>
        <dbReference type="ChEBI" id="CHEBI:15377"/>
        <dbReference type="ChEBI" id="CHEBI:15378"/>
        <dbReference type="ChEBI" id="CHEBI:33019"/>
        <dbReference type="ChEBI" id="CHEBI:58053"/>
        <dbReference type="ChEBI" id="CHEBI:61402"/>
        <dbReference type="EC" id="3.6.1.66"/>
    </reaction>
</comment>
<feature type="binding site" evidence="10">
    <location>
        <position position="183"/>
    </location>
    <ligand>
        <name>substrate</name>
    </ligand>
</feature>
<evidence type="ECO:0000256" key="5">
    <source>
        <dbReference type="ARBA" id="ARBA00022801"/>
    </source>
</evidence>
<dbReference type="PANTHER" id="PTHR11067:SF9">
    <property type="entry name" value="INOSINE TRIPHOSPHATE PYROPHOSPHATASE"/>
    <property type="match status" value="1"/>
</dbReference>
<feature type="active site" description="Proton acceptor" evidence="10">
    <location>
        <position position="77"/>
    </location>
</feature>
<dbReference type="GO" id="GO:0005829">
    <property type="term" value="C:cytosol"/>
    <property type="evidence" value="ECO:0007669"/>
    <property type="project" value="TreeGrafter"/>
</dbReference>
<dbReference type="GO" id="GO:0036222">
    <property type="term" value="F:XTP diphosphatase activity"/>
    <property type="evidence" value="ECO:0007669"/>
    <property type="project" value="UniProtKB-UniRule"/>
</dbReference>